<dbReference type="GO" id="GO:0009773">
    <property type="term" value="P:photosynthetic electron transport in photosystem I"/>
    <property type="evidence" value="ECO:0007669"/>
    <property type="project" value="InterPro"/>
</dbReference>
<keyword evidence="1" id="KW-0812">Transmembrane</keyword>
<dbReference type="AlphaFoldDB" id="A0A2G9HX97"/>
<dbReference type="STRING" id="429701.A0A2G9HX97"/>
<dbReference type="GO" id="GO:0010598">
    <property type="term" value="C:NAD(P)H dehydrogenase complex (plastoquinone)"/>
    <property type="evidence" value="ECO:0007669"/>
    <property type="project" value="InterPro"/>
</dbReference>
<gene>
    <name evidence="2" type="ORF">CDL12_05151</name>
</gene>
<keyword evidence="1" id="KW-0472">Membrane</keyword>
<dbReference type="InterPro" id="IPR038931">
    <property type="entry name" value="CRR3"/>
</dbReference>
<evidence type="ECO:0000313" key="2">
    <source>
        <dbReference type="EMBL" id="PIN22144.1"/>
    </source>
</evidence>
<protein>
    <submittedName>
        <fullName evidence="2">Uncharacterized protein</fullName>
    </submittedName>
</protein>
<dbReference type="OrthoDB" id="786513at2759"/>
<dbReference type="GO" id="GO:0009535">
    <property type="term" value="C:chloroplast thylakoid membrane"/>
    <property type="evidence" value="ECO:0007669"/>
    <property type="project" value="InterPro"/>
</dbReference>
<dbReference type="Proteomes" id="UP000231279">
    <property type="component" value="Unassembled WGS sequence"/>
</dbReference>
<sequence length="109" mass="12332">MLTCKIERAIGAGIFRDRDVNSEAEEKTSLFDNLLKNSVGRNEGSVEKKLRETGDWLNRQTQRTSRSAGKQILMSMFVWVLPIWVVAFLVAAGMIELPFITPFLEDIVS</sequence>
<reference evidence="3" key="1">
    <citation type="journal article" date="2018" name="Gigascience">
        <title>Genome assembly of the Pink Ipe (Handroanthus impetiginosus, Bignoniaceae), a highly valued, ecologically keystone Neotropical timber forest tree.</title>
        <authorList>
            <person name="Silva-Junior O.B."/>
            <person name="Grattapaglia D."/>
            <person name="Novaes E."/>
            <person name="Collevatti R.G."/>
        </authorList>
    </citation>
    <scope>NUCLEOTIDE SEQUENCE [LARGE SCALE GENOMIC DNA]</scope>
    <source>
        <strain evidence="3">cv. UFG-1</strain>
    </source>
</reference>
<evidence type="ECO:0000313" key="3">
    <source>
        <dbReference type="Proteomes" id="UP000231279"/>
    </source>
</evidence>
<name>A0A2G9HX97_9LAMI</name>
<feature type="transmembrane region" description="Helical" evidence="1">
    <location>
        <begin position="72"/>
        <end position="95"/>
    </location>
</feature>
<dbReference type="EMBL" id="NKXS01000821">
    <property type="protein sequence ID" value="PIN22144.1"/>
    <property type="molecule type" value="Genomic_DNA"/>
</dbReference>
<accession>A0A2G9HX97</accession>
<organism evidence="2 3">
    <name type="scientific">Handroanthus impetiginosus</name>
    <dbReference type="NCBI Taxonomy" id="429701"/>
    <lineage>
        <taxon>Eukaryota</taxon>
        <taxon>Viridiplantae</taxon>
        <taxon>Streptophyta</taxon>
        <taxon>Embryophyta</taxon>
        <taxon>Tracheophyta</taxon>
        <taxon>Spermatophyta</taxon>
        <taxon>Magnoliopsida</taxon>
        <taxon>eudicotyledons</taxon>
        <taxon>Gunneridae</taxon>
        <taxon>Pentapetalae</taxon>
        <taxon>asterids</taxon>
        <taxon>lamiids</taxon>
        <taxon>Lamiales</taxon>
        <taxon>Bignoniaceae</taxon>
        <taxon>Crescentiina</taxon>
        <taxon>Tabebuia alliance</taxon>
        <taxon>Handroanthus</taxon>
    </lineage>
</organism>
<keyword evidence="1" id="KW-1133">Transmembrane helix</keyword>
<dbReference type="PANTHER" id="PTHR36340:SF1">
    <property type="entry name" value="NAD(P)H DEHYDROGENASE SUBUNIT CRR3, CHLOROPLASTIC-RELATED"/>
    <property type="match status" value="1"/>
</dbReference>
<keyword evidence="3" id="KW-1185">Reference proteome</keyword>
<dbReference type="PANTHER" id="PTHR36340">
    <property type="entry name" value="NAD(P)H DEHYDROGENASE SUBUNIT CRR3, CHLOROPLASTIC-RELATED"/>
    <property type="match status" value="1"/>
</dbReference>
<evidence type="ECO:0000256" key="1">
    <source>
        <dbReference type="SAM" id="Phobius"/>
    </source>
</evidence>
<proteinExistence type="predicted"/>
<comment type="caution">
    <text evidence="2">The sequence shown here is derived from an EMBL/GenBank/DDBJ whole genome shotgun (WGS) entry which is preliminary data.</text>
</comment>